<feature type="non-terminal residue" evidence="1">
    <location>
        <position position="1"/>
    </location>
</feature>
<dbReference type="EMBL" id="BARS01013544">
    <property type="protein sequence ID" value="GAF97767.1"/>
    <property type="molecule type" value="Genomic_DNA"/>
</dbReference>
<reference evidence="1" key="1">
    <citation type="journal article" date="2014" name="Front. Microbiol.">
        <title>High frequency of phylogenetically diverse reductive dehalogenase-homologous genes in deep subseafloor sedimentary metagenomes.</title>
        <authorList>
            <person name="Kawai M."/>
            <person name="Futagami T."/>
            <person name="Toyoda A."/>
            <person name="Takaki Y."/>
            <person name="Nishi S."/>
            <person name="Hori S."/>
            <person name="Arai W."/>
            <person name="Tsubouchi T."/>
            <person name="Morono Y."/>
            <person name="Uchiyama I."/>
            <person name="Ito T."/>
            <person name="Fujiyama A."/>
            <person name="Inagaki F."/>
            <person name="Takami H."/>
        </authorList>
    </citation>
    <scope>NUCLEOTIDE SEQUENCE</scope>
    <source>
        <strain evidence="1">Expedition CK06-06</strain>
    </source>
</reference>
<dbReference type="InterPro" id="IPR008713">
    <property type="entry name" value="Phage_lambda_NinG"/>
</dbReference>
<evidence type="ECO:0000313" key="1">
    <source>
        <dbReference type="EMBL" id="GAF97767.1"/>
    </source>
</evidence>
<proteinExistence type="predicted"/>
<gene>
    <name evidence="1" type="ORF">S01H1_23448</name>
</gene>
<name>X0UBL6_9ZZZZ</name>
<sequence>YKKLQAGHFMSRKHYSTRWDETNVQVQCYSCNVMKYGEQYKYGLYLEKAYGKGTAEELQAKSREITKYSDIQLLDKIDYYNKLLTNLK</sequence>
<dbReference type="Pfam" id="PF05766">
    <property type="entry name" value="NinG"/>
    <property type="match status" value="1"/>
</dbReference>
<accession>X0UBL6</accession>
<organism evidence="1">
    <name type="scientific">marine sediment metagenome</name>
    <dbReference type="NCBI Taxonomy" id="412755"/>
    <lineage>
        <taxon>unclassified sequences</taxon>
        <taxon>metagenomes</taxon>
        <taxon>ecological metagenomes</taxon>
    </lineage>
</organism>
<protein>
    <submittedName>
        <fullName evidence="1">Uncharacterized protein</fullName>
    </submittedName>
</protein>
<dbReference type="AlphaFoldDB" id="X0UBL6"/>
<comment type="caution">
    <text evidence="1">The sequence shown here is derived from an EMBL/GenBank/DDBJ whole genome shotgun (WGS) entry which is preliminary data.</text>
</comment>